<evidence type="ECO:0000259" key="4">
    <source>
        <dbReference type="PROSITE" id="PS01124"/>
    </source>
</evidence>
<dbReference type="InterPro" id="IPR018060">
    <property type="entry name" value="HTH_AraC"/>
</dbReference>
<keyword evidence="3" id="KW-0804">Transcription</keyword>
<name>A0ABT7JQ19_9HYPH</name>
<sequence>MKHLERAGIDPAPLLSRSSLSRAAIADGNRIRVNAQIQFLELVSRAAADDWIGLTLANECDLREMGMLYYVAASSHHFGDALKRLSRYVRLGNEALVVRLKERPVCFVELSYAGVQRNQDRHQIELLAFAILRLCRNLVGRNLAPIKAKFIHHRSGDLSRARRLFGCEVEFGADADEIWFDTPAMELPLVAGDPFLNELIVKMCDEAISVGSTNISPFRTVVENAIAPLLPHAEATIRNVAKRLGLSERTFARRLAAEGLSFGEVLDQMRRDLAMRYLEDDLQASRIAWLLGFHQPSSFSHACRRWTGKSPLEIRRTRSNAAAIAWTTALDE</sequence>
<evidence type="ECO:0000313" key="5">
    <source>
        <dbReference type="EMBL" id="MDL2398439.1"/>
    </source>
</evidence>
<reference evidence="5" key="1">
    <citation type="submission" date="2023-06" db="EMBL/GenBank/DDBJ databases">
        <title>Phylogenetic Diversity of Rhizobium strains.</title>
        <authorList>
            <person name="Moura F.T."/>
            <person name="Helene L.C.F."/>
            <person name="Hungria M."/>
        </authorList>
    </citation>
    <scope>NUCLEOTIDE SEQUENCE</scope>
    <source>
        <strain evidence="5">CCGE526</strain>
    </source>
</reference>
<dbReference type="PROSITE" id="PS01124">
    <property type="entry name" value="HTH_ARAC_FAMILY_2"/>
    <property type="match status" value="1"/>
</dbReference>
<accession>A0ABT7JQ19</accession>
<organism evidence="5 6">
    <name type="scientific">Rhizobium mayense</name>
    <dbReference type="NCBI Taxonomy" id="1312184"/>
    <lineage>
        <taxon>Bacteria</taxon>
        <taxon>Pseudomonadati</taxon>
        <taxon>Pseudomonadota</taxon>
        <taxon>Alphaproteobacteria</taxon>
        <taxon>Hyphomicrobiales</taxon>
        <taxon>Rhizobiaceae</taxon>
        <taxon>Rhizobium/Agrobacterium group</taxon>
        <taxon>Rhizobium</taxon>
    </lineage>
</organism>
<dbReference type="Pfam" id="PF12625">
    <property type="entry name" value="Arabinose_bd"/>
    <property type="match status" value="1"/>
</dbReference>
<dbReference type="PANTHER" id="PTHR47894:SF4">
    <property type="entry name" value="HTH-TYPE TRANSCRIPTIONAL REGULATOR GADX"/>
    <property type="match status" value="1"/>
</dbReference>
<dbReference type="SMART" id="SM00342">
    <property type="entry name" value="HTH_ARAC"/>
    <property type="match status" value="1"/>
</dbReference>
<dbReference type="SUPFAM" id="SSF46689">
    <property type="entry name" value="Homeodomain-like"/>
    <property type="match status" value="1"/>
</dbReference>
<keyword evidence="2" id="KW-0238">DNA-binding</keyword>
<proteinExistence type="predicted"/>
<dbReference type="InterPro" id="IPR009057">
    <property type="entry name" value="Homeodomain-like_sf"/>
</dbReference>
<dbReference type="InterPro" id="IPR032687">
    <property type="entry name" value="AraC-type_N"/>
</dbReference>
<evidence type="ECO:0000256" key="2">
    <source>
        <dbReference type="ARBA" id="ARBA00023125"/>
    </source>
</evidence>
<dbReference type="Proteomes" id="UP001172645">
    <property type="component" value="Unassembled WGS sequence"/>
</dbReference>
<dbReference type="RefSeq" id="WP_285867290.1">
    <property type="nucleotide sequence ID" value="NZ_JARFYM010000003.1"/>
</dbReference>
<evidence type="ECO:0000313" key="6">
    <source>
        <dbReference type="Proteomes" id="UP001172645"/>
    </source>
</evidence>
<protein>
    <submittedName>
        <fullName evidence="5">AraC family transcriptional regulator</fullName>
    </submittedName>
</protein>
<evidence type="ECO:0000256" key="3">
    <source>
        <dbReference type="ARBA" id="ARBA00023163"/>
    </source>
</evidence>
<gene>
    <name evidence="5" type="ORF">PY649_05960</name>
</gene>
<dbReference type="EMBL" id="JARFYM010000003">
    <property type="protein sequence ID" value="MDL2398439.1"/>
    <property type="molecule type" value="Genomic_DNA"/>
</dbReference>
<dbReference type="Gene3D" id="1.10.10.60">
    <property type="entry name" value="Homeodomain-like"/>
    <property type="match status" value="1"/>
</dbReference>
<feature type="domain" description="HTH araC/xylS-type" evidence="4">
    <location>
        <begin position="220"/>
        <end position="317"/>
    </location>
</feature>
<keyword evidence="1" id="KW-0805">Transcription regulation</keyword>
<keyword evidence="6" id="KW-1185">Reference proteome</keyword>
<dbReference type="PANTHER" id="PTHR47894">
    <property type="entry name" value="HTH-TYPE TRANSCRIPTIONAL REGULATOR GADX"/>
    <property type="match status" value="1"/>
</dbReference>
<comment type="caution">
    <text evidence="5">The sequence shown here is derived from an EMBL/GenBank/DDBJ whole genome shotgun (WGS) entry which is preliminary data.</text>
</comment>
<dbReference type="Pfam" id="PF12833">
    <property type="entry name" value="HTH_18"/>
    <property type="match status" value="1"/>
</dbReference>
<evidence type="ECO:0000256" key="1">
    <source>
        <dbReference type="ARBA" id="ARBA00023015"/>
    </source>
</evidence>